<dbReference type="Proteomes" id="UP000326799">
    <property type="component" value="Unassembled WGS sequence"/>
</dbReference>
<sequence length="81" mass="9282">MGVRARRTTFPGQAARHPRNVLILVFDISLPLEKQLEKALKQEIARYRRVRPDNIVIVVTISDRTKHKPSDDTGIAYPEDC</sequence>
<proteinExistence type="predicted"/>
<protein>
    <submittedName>
        <fullName evidence="1">Uncharacterized protein</fullName>
    </submittedName>
</protein>
<gene>
    <name evidence="1" type="ORF">BDV33DRAFT_168152</name>
</gene>
<reference evidence="1 2" key="1">
    <citation type="submission" date="2019-04" db="EMBL/GenBank/DDBJ databases">
        <title>Fungal friends and foes A comparative genomics study of 23 Aspergillus species from section Flavi.</title>
        <authorList>
            <consortium name="DOE Joint Genome Institute"/>
            <person name="Kjaerbolling I."/>
            <person name="Vesth T.C."/>
            <person name="Frisvad J.C."/>
            <person name="Nybo J.L."/>
            <person name="Theobald S."/>
            <person name="Kildgaard S."/>
            <person name="Petersen T.I."/>
            <person name="Kuo A."/>
            <person name="Sato A."/>
            <person name="Lyhne E.K."/>
            <person name="Kogle M.E."/>
            <person name="Wiebenga A."/>
            <person name="Kun R.S."/>
            <person name="Lubbers R.J."/>
            <person name="Makela M.R."/>
            <person name="Barry K."/>
            <person name="Chovatia M."/>
            <person name="Clum A."/>
            <person name="Daum C."/>
            <person name="Haridas S."/>
            <person name="He G."/>
            <person name="LaButti K."/>
            <person name="Lipzen A."/>
            <person name="Mondo S."/>
            <person name="Pangilinan J."/>
            <person name="Riley R."/>
            <person name="Salamov A."/>
            <person name="Simmons B.A."/>
            <person name="Magnuson J.K."/>
            <person name="Henrissat B."/>
            <person name="Mortensen U.H."/>
            <person name="Larsen T.O."/>
            <person name="De vries R.P."/>
            <person name="Grigoriev I.V."/>
            <person name="Machida M."/>
            <person name="Baker S.E."/>
            <person name="Andersen M.R."/>
        </authorList>
    </citation>
    <scope>NUCLEOTIDE SEQUENCE [LARGE SCALE GENOMIC DNA]</scope>
    <source>
        <strain evidence="1 2">CBS 126849</strain>
    </source>
</reference>
<evidence type="ECO:0000313" key="1">
    <source>
        <dbReference type="EMBL" id="KAB8222981.1"/>
    </source>
</evidence>
<name>A0A5N6EZJ7_9EURO</name>
<dbReference type="EMBL" id="ML733409">
    <property type="protein sequence ID" value="KAB8222981.1"/>
    <property type="molecule type" value="Genomic_DNA"/>
</dbReference>
<organism evidence="1 2">
    <name type="scientific">Aspergillus novoparasiticus</name>
    <dbReference type="NCBI Taxonomy" id="986946"/>
    <lineage>
        <taxon>Eukaryota</taxon>
        <taxon>Fungi</taxon>
        <taxon>Dikarya</taxon>
        <taxon>Ascomycota</taxon>
        <taxon>Pezizomycotina</taxon>
        <taxon>Eurotiomycetes</taxon>
        <taxon>Eurotiomycetidae</taxon>
        <taxon>Eurotiales</taxon>
        <taxon>Aspergillaceae</taxon>
        <taxon>Aspergillus</taxon>
        <taxon>Aspergillus subgen. Circumdati</taxon>
    </lineage>
</organism>
<evidence type="ECO:0000313" key="2">
    <source>
        <dbReference type="Proteomes" id="UP000326799"/>
    </source>
</evidence>
<dbReference type="AlphaFoldDB" id="A0A5N6EZJ7"/>
<keyword evidence="2" id="KW-1185">Reference proteome</keyword>
<accession>A0A5N6EZJ7</accession>